<keyword evidence="3" id="KW-1185">Reference proteome</keyword>
<feature type="transmembrane region" description="Helical" evidence="1">
    <location>
        <begin position="6"/>
        <end position="29"/>
    </location>
</feature>
<evidence type="ECO:0000313" key="2">
    <source>
        <dbReference type="EMBL" id="NKI30417.1"/>
    </source>
</evidence>
<keyword evidence="1" id="KW-0812">Transmembrane</keyword>
<feature type="transmembrane region" description="Helical" evidence="1">
    <location>
        <begin position="41"/>
        <end position="59"/>
    </location>
</feature>
<gene>
    <name evidence="2" type="ORF">HCU67_00560</name>
</gene>
<evidence type="ECO:0000313" key="3">
    <source>
        <dbReference type="Proteomes" id="UP000718451"/>
    </source>
</evidence>
<keyword evidence="1" id="KW-0472">Membrane</keyword>
<sequence length="169" mass="19826">MATLFHLVFEIIRITILSAIYGLIIWFILNKLFGQKRLKKEVIIVILFVGLFVWRFSYWRNNGLGDFGRVPINSQYEITMIDFWLANIEEDDIKKNGQGLTNGMEKLYLENGFVYGQSNSKYLIFDSFSGELTDGLSKREFEQENGNLDKLVTPDKFHGDYWGWKILLY</sequence>
<evidence type="ECO:0000256" key="1">
    <source>
        <dbReference type="SAM" id="Phobius"/>
    </source>
</evidence>
<dbReference type="Proteomes" id="UP000718451">
    <property type="component" value="Unassembled WGS sequence"/>
</dbReference>
<name>A0ABX1GNR1_9FLAO</name>
<keyword evidence="1" id="KW-1133">Transmembrane helix</keyword>
<comment type="caution">
    <text evidence="2">The sequence shown here is derived from an EMBL/GenBank/DDBJ whole genome shotgun (WGS) entry which is preliminary data.</text>
</comment>
<organism evidence="2 3">
    <name type="scientific">Croceivirga thetidis</name>
    <dbReference type="NCBI Taxonomy" id="2721623"/>
    <lineage>
        <taxon>Bacteria</taxon>
        <taxon>Pseudomonadati</taxon>
        <taxon>Bacteroidota</taxon>
        <taxon>Flavobacteriia</taxon>
        <taxon>Flavobacteriales</taxon>
        <taxon>Flavobacteriaceae</taxon>
        <taxon>Croceivirga</taxon>
    </lineage>
</organism>
<reference evidence="2 3" key="1">
    <citation type="submission" date="2020-04" db="EMBL/GenBank/DDBJ databases">
        <authorList>
            <person name="Yoon J."/>
        </authorList>
    </citation>
    <scope>NUCLEOTIDE SEQUENCE [LARGE SCALE GENOMIC DNA]</scope>
    <source>
        <strain evidence="2 3">DJ-13</strain>
    </source>
</reference>
<dbReference type="RefSeq" id="WP_168550667.1">
    <property type="nucleotide sequence ID" value="NZ_JAAWWL010000001.1"/>
</dbReference>
<accession>A0ABX1GNR1</accession>
<proteinExistence type="predicted"/>
<dbReference type="EMBL" id="JAAWWL010000001">
    <property type="protein sequence ID" value="NKI30417.1"/>
    <property type="molecule type" value="Genomic_DNA"/>
</dbReference>
<protein>
    <submittedName>
        <fullName evidence="2">Uncharacterized protein</fullName>
    </submittedName>
</protein>